<evidence type="ECO:0000313" key="20">
    <source>
        <dbReference type="Proteomes" id="UP001233271"/>
    </source>
</evidence>
<dbReference type="KEGG" id="ccac:CcaHIS019_0311470"/>
<dbReference type="CDD" id="cd00038">
    <property type="entry name" value="CAP_ED"/>
    <property type="match status" value="2"/>
</dbReference>
<feature type="short sequence motif" description="GXGXXG" evidence="13">
    <location>
        <begin position="1346"/>
        <end position="1351"/>
    </location>
</feature>
<name>A0AA48L340_9TREE</name>
<feature type="compositionally biased region" description="Polar residues" evidence="15">
    <location>
        <begin position="331"/>
        <end position="351"/>
    </location>
</feature>
<gene>
    <name evidence="19" type="primary">NTE1</name>
    <name evidence="19" type="ORF">CcaverHIS019_0311470</name>
</gene>
<accession>A0AA48L340</accession>
<comment type="catalytic activity">
    <reaction evidence="14">
        <text>a 1-acyl-sn-glycero-3-phosphocholine + H2O = sn-glycerol 3-phosphocholine + a fatty acid + H(+)</text>
        <dbReference type="Rhea" id="RHEA:15177"/>
        <dbReference type="ChEBI" id="CHEBI:15377"/>
        <dbReference type="ChEBI" id="CHEBI:15378"/>
        <dbReference type="ChEBI" id="CHEBI:16870"/>
        <dbReference type="ChEBI" id="CHEBI:28868"/>
        <dbReference type="ChEBI" id="CHEBI:58168"/>
        <dbReference type="EC" id="3.1.1.5"/>
    </reaction>
</comment>
<evidence type="ECO:0000259" key="18">
    <source>
        <dbReference type="PROSITE" id="PS51635"/>
    </source>
</evidence>
<feature type="transmembrane region" description="Helical" evidence="14">
    <location>
        <begin position="81"/>
        <end position="107"/>
    </location>
</feature>
<dbReference type="InterPro" id="IPR014710">
    <property type="entry name" value="RmlC-like_jellyroll"/>
</dbReference>
<evidence type="ECO:0000259" key="17">
    <source>
        <dbReference type="PROSITE" id="PS50042"/>
    </source>
</evidence>
<dbReference type="GO" id="GO:0016042">
    <property type="term" value="P:lipid catabolic process"/>
    <property type="evidence" value="ECO:0007669"/>
    <property type="project" value="UniProtKB-UniRule"/>
</dbReference>
<dbReference type="RefSeq" id="XP_060456342.1">
    <property type="nucleotide sequence ID" value="XM_060599671.1"/>
</dbReference>
<dbReference type="Gene3D" id="3.40.1090.10">
    <property type="entry name" value="Cytosolic phospholipase A2 catalytic domain"/>
    <property type="match status" value="2"/>
</dbReference>
<evidence type="ECO:0000313" key="19">
    <source>
        <dbReference type="EMBL" id="BEI91077.1"/>
    </source>
</evidence>
<feature type="short sequence motif" description="GXSXG" evidence="13">
    <location>
        <begin position="1373"/>
        <end position="1377"/>
    </location>
</feature>
<feature type="compositionally biased region" description="Polar residues" evidence="15">
    <location>
        <begin position="603"/>
        <end position="612"/>
    </location>
</feature>
<keyword evidence="16" id="KW-0732">Signal</keyword>
<feature type="compositionally biased region" description="Polar residues" evidence="15">
    <location>
        <begin position="360"/>
        <end position="373"/>
    </location>
</feature>
<dbReference type="SUPFAM" id="SSF52151">
    <property type="entry name" value="FabD/lysophospholipase-like"/>
    <property type="match status" value="1"/>
</dbReference>
<keyword evidence="5 14" id="KW-0812">Transmembrane</keyword>
<feature type="compositionally biased region" description="Basic and acidic residues" evidence="15">
    <location>
        <begin position="389"/>
        <end position="405"/>
    </location>
</feature>
<dbReference type="Proteomes" id="UP001233271">
    <property type="component" value="Chromosome 3"/>
</dbReference>
<dbReference type="SUPFAM" id="SSF51206">
    <property type="entry name" value="cAMP-binding domain-like"/>
    <property type="match status" value="3"/>
</dbReference>
<dbReference type="InterPro" id="IPR018490">
    <property type="entry name" value="cNMP-bd_dom_sf"/>
</dbReference>
<keyword evidence="7 13" id="KW-0378">Hydrolase</keyword>
<dbReference type="Pfam" id="PF24179">
    <property type="entry name" value="NTE_Ploop"/>
    <property type="match status" value="1"/>
</dbReference>
<dbReference type="PANTHER" id="PTHR14226">
    <property type="entry name" value="NEUROPATHY TARGET ESTERASE/SWISS CHEESE D.MELANOGASTER"/>
    <property type="match status" value="1"/>
</dbReference>
<dbReference type="PANTHER" id="PTHR14226:SF29">
    <property type="entry name" value="NEUROPATHY TARGET ESTERASE SWS"/>
    <property type="match status" value="1"/>
</dbReference>
<feature type="region of interest" description="Disordered" evidence="15">
    <location>
        <begin position="266"/>
        <end position="410"/>
    </location>
</feature>
<dbReference type="EMBL" id="AP028214">
    <property type="protein sequence ID" value="BEI91077.1"/>
    <property type="molecule type" value="Genomic_DNA"/>
</dbReference>
<evidence type="ECO:0000256" key="7">
    <source>
        <dbReference type="ARBA" id="ARBA00022801"/>
    </source>
</evidence>
<feature type="domain" description="Cyclic nucleotide-binding" evidence="17">
    <location>
        <begin position="971"/>
        <end position="1074"/>
    </location>
</feature>
<feature type="short sequence motif" description="DGA/G" evidence="13">
    <location>
        <begin position="1493"/>
        <end position="1495"/>
    </location>
</feature>
<evidence type="ECO:0000256" key="8">
    <source>
        <dbReference type="ARBA" id="ARBA00022824"/>
    </source>
</evidence>
<feature type="compositionally biased region" description="Polar residues" evidence="15">
    <location>
        <begin position="517"/>
        <end position="533"/>
    </location>
</feature>
<feature type="signal peptide" evidence="16">
    <location>
        <begin position="1"/>
        <end position="18"/>
    </location>
</feature>
<dbReference type="GeneID" id="85494947"/>
<keyword evidence="6" id="KW-0677">Repeat</keyword>
<dbReference type="Pfam" id="PF01734">
    <property type="entry name" value="Patatin"/>
    <property type="match status" value="1"/>
</dbReference>
<feature type="compositionally biased region" description="Low complexity" evidence="15">
    <location>
        <begin position="581"/>
        <end position="597"/>
    </location>
</feature>
<protein>
    <recommendedName>
        <fullName evidence="4 14">Lysophospholipase NTE1</fullName>
        <ecNumber evidence="3 14">3.1.1.5</ecNumber>
    </recommendedName>
    <alternativeName>
        <fullName evidence="14">Intracellular phospholipase B</fullName>
    </alternativeName>
</protein>
<dbReference type="EC" id="3.1.1.5" evidence="3 14"/>
<keyword evidence="11 13" id="KW-0443">Lipid metabolism</keyword>
<feature type="domain" description="PNPLA" evidence="18">
    <location>
        <begin position="1342"/>
        <end position="1506"/>
    </location>
</feature>
<evidence type="ECO:0000256" key="6">
    <source>
        <dbReference type="ARBA" id="ARBA00022737"/>
    </source>
</evidence>
<feature type="active site" description="Proton acceptor" evidence="13">
    <location>
        <position position="1493"/>
    </location>
</feature>
<dbReference type="PROSITE" id="PS51635">
    <property type="entry name" value="PNPLA"/>
    <property type="match status" value="1"/>
</dbReference>
<dbReference type="InterPro" id="IPR050301">
    <property type="entry name" value="NTE"/>
</dbReference>
<dbReference type="InterPro" id="IPR016035">
    <property type="entry name" value="Acyl_Trfase/lysoPLipase"/>
</dbReference>
<feature type="compositionally biased region" description="Polar residues" evidence="15">
    <location>
        <begin position="540"/>
        <end position="553"/>
    </location>
</feature>
<keyword evidence="20" id="KW-1185">Reference proteome</keyword>
<dbReference type="InterPro" id="IPR000595">
    <property type="entry name" value="cNMP-bd_dom"/>
</dbReference>
<feature type="compositionally biased region" description="Basic and acidic residues" evidence="15">
    <location>
        <begin position="559"/>
        <end position="574"/>
    </location>
</feature>
<comment type="subcellular location">
    <subcellularLocation>
        <location evidence="1 14">Endoplasmic reticulum membrane</location>
    </subcellularLocation>
</comment>
<dbReference type="GO" id="GO:0005789">
    <property type="term" value="C:endoplasmic reticulum membrane"/>
    <property type="evidence" value="ECO:0007669"/>
    <property type="project" value="UniProtKB-SubCell"/>
</dbReference>
<keyword evidence="10 14" id="KW-1133">Transmembrane helix</keyword>
<evidence type="ECO:0000256" key="16">
    <source>
        <dbReference type="SAM" id="SignalP"/>
    </source>
</evidence>
<evidence type="ECO:0000256" key="4">
    <source>
        <dbReference type="ARBA" id="ARBA00018317"/>
    </source>
</evidence>
<dbReference type="Pfam" id="PF00027">
    <property type="entry name" value="cNMP_binding"/>
    <property type="match status" value="1"/>
</dbReference>
<dbReference type="InterPro" id="IPR002641">
    <property type="entry name" value="PNPLA_dom"/>
</dbReference>
<feature type="domain" description="Cyclic nucleotide-binding" evidence="17">
    <location>
        <begin position="818"/>
        <end position="890"/>
    </location>
</feature>
<evidence type="ECO:0000256" key="5">
    <source>
        <dbReference type="ARBA" id="ARBA00022692"/>
    </source>
</evidence>
<feature type="chain" id="PRO_5041332429" description="Lysophospholipase NTE1" evidence="16">
    <location>
        <begin position="19"/>
        <end position="1647"/>
    </location>
</feature>
<evidence type="ECO:0000256" key="9">
    <source>
        <dbReference type="ARBA" id="ARBA00022963"/>
    </source>
</evidence>
<evidence type="ECO:0000256" key="14">
    <source>
        <dbReference type="RuleBase" id="RU362043"/>
    </source>
</evidence>
<evidence type="ECO:0000256" key="12">
    <source>
        <dbReference type="ARBA" id="ARBA00023136"/>
    </source>
</evidence>
<dbReference type="GO" id="GO:0046486">
    <property type="term" value="P:glycerolipid metabolic process"/>
    <property type="evidence" value="ECO:0007669"/>
    <property type="project" value="UniProtKB-ARBA"/>
</dbReference>
<sequence length="1647" mass="181146">MLVLLPVAFAATLRTSIALDHGLSPDPKSRPSPPQVTDGNFLATAASALVAVVLYILQTVQSAITLVTIDIPTSVVRMLHYSATISLGFPHFAALFIGLAGVVFFFVRYRYLTRYTQLKEAALPPPSPPNLTNDLPLLQDSLVTNPVGRPTNPLHAYLDDFLSAIRIFGYLEKPVFHELSRHIQTRRLAAGETVEIGGGEFWCVVDGHVQVYAPTGQENPPSPDPFGPSFSNGYSLLNEVSTGGTLSSLFSILSLFTEDIKLPWVSDDSERDGGSRRLSRANSDVSQLDGRIMGLSMTRDTSSHGSETRSRESLEVEDSRRCSGDDPARARSNSMNTADGTARHSSLSPELSSIDGLYTNGGSQSLPGTTPQSPAIPPNRIRPAFKQKYQRERRQGGFETPDSRHPRTPFSAATIEGTVARATVDSTLAVIPIEAFKKLIHKFPKATGSIVQVVLERFSRVTFMTAHKFLGLTKEILRSEATLNTLVSYPLPRDFYTGGGMQALREKFQPESMPSRKFSTTSTSDYFSEQPSPTVRAPSLPSSTPYKSNTPATKVSRLPSKELIDDTYEHDNDRIVASPVSTSSMRPKSRGSSSPRKIAASGLTITPVQTTKATKDGSPVQSEYFSPPPSSAQRSNTFTRQASAMRKEVTPGDLATTHGHDADVGDTYYRPLKTPGLPRMDTWRGRTPVSSNSFVGSRLDSAIDDEGDLREALVNCIAKSIGLFQPANIQIDSSQGQSSFAPSMAMSAQGSPLFHPAQRAMLNGRAAFGNVLDMMNASGPDNNNVSGLLRESLFRARVEEDEGSSVSASFRGESSHGIDSDVNQKILRDMGERIEVLYFKKGSTLVKQGERSSGLYYVIDGFLDVSIKTAGDPWAEDQTVSTQMSKRPFGAAMGHPEPQSPGWQQPLKKDEEQLFTVKPGGLAGYLASLCGTESYVNITAKTDCFVGFLPQSALEHIMERRPIVLLTLAKRLLSLLSPLVLHIDAGLDWIQLDAGQILYEKGAQATDFYIVINGRLRSVVKKAESESVDVIQEYAQNDSIGELDVMTGHSRSNTVQAIRESELVRIPAALFDALSMRHPATTVQFMRLIAGEVRKHANEQHAAIHHASNMSYELRADMNLKTVCILGNNRNVPVAQFAAKLKTSLEEMGAPASYLDQATVMRHLGRHAFTRMGALKIAGWLSDQEQRHRVVLYVADSTPSSQWTMTCVRQADLVLVLGMGDDPSLGEYEKLLLAMKSYARKELILLHDDRTVPPGSTRLWLKHRPWLQAHYHVEMPGVVTTSKPGKVHDPAAVAAFKHLRERVETSIKKYRGLRPLNRPRRPPHMNDFARIARRLCGKQVGVCLSGGGARGISHIGMLQALEECGVPVDAVAGCSIGAMVGGLYSRETDLLQVVGRLKQFAGRMGSLFRILSDVTYPYVAYTTGHEFNRGIYKAFYNTHIEDFWIPFYCNSTNITHSRMEIHRSGYAWRFVRASMTLAGLLPPLSENGMLLVDGGYMDNTPIGPLRASGIRDIIVVDVGSIDDTSPRVYGDSVSGWWLFIQRFNPFSKALVPSMTEISSRLTYVSSVKQLDDVKNDPNCLYMAMPVQQFETLGGFKQFPEVRQIGHEAARKKLKEWSLAGRLPRGIVDGYKPPQLTRRGTRVRRMSI</sequence>
<organism evidence="19 20">
    <name type="scientific">Cutaneotrichosporon cavernicola</name>
    <dbReference type="NCBI Taxonomy" id="279322"/>
    <lineage>
        <taxon>Eukaryota</taxon>
        <taxon>Fungi</taxon>
        <taxon>Dikarya</taxon>
        <taxon>Basidiomycota</taxon>
        <taxon>Agaricomycotina</taxon>
        <taxon>Tremellomycetes</taxon>
        <taxon>Trichosporonales</taxon>
        <taxon>Trichosporonaceae</taxon>
        <taxon>Cutaneotrichosporon</taxon>
    </lineage>
</organism>
<comment type="function">
    <text evidence="14">Intracellular phospholipase B that catalyzes the double deacylation of phosphatidylcholine (PC) to glycerophosphocholine (GroPCho). Plays an important role in membrane lipid homeostasis.</text>
</comment>
<dbReference type="SMART" id="SM00100">
    <property type="entry name" value="cNMP"/>
    <property type="match status" value="2"/>
</dbReference>
<feature type="active site" description="Nucleophile" evidence="13">
    <location>
        <position position="1375"/>
    </location>
</feature>
<evidence type="ECO:0000256" key="1">
    <source>
        <dbReference type="ARBA" id="ARBA00004586"/>
    </source>
</evidence>
<evidence type="ECO:0000256" key="2">
    <source>
        <dbReference type="ARBA" id="ARBA00006636"/>
    </source>
</evidence>
<dbReference type="Gene3D" id="2.60.120.10">
    <property type="entry name" value="Jelly Rolls"/>
    <property type="match status" value="2"/>
</dbReference>
<keyword evidence="12 14" id="KW-0472">Membrane</keyword>
<evidence type="ECO:0000256" key="13">
    <source>
        <dbReference type="PROSITE-ProRule" id="PRU01161"/>
    </source>
</evidence>
<evidence type="ECO:0000256" key="3">
    <source>
        <dbReference type="ARBA" id="ARBA00013274"/>
    </source>
</evidence>
<proteinExistence type="inferred from homology"/>
<feature type="compositionally biased region" description="Polar residues" evidence="15">
    <location>
        <begin position="631"/>
        <end position="642"/>
    </location>
</feature>
<comment type="similarity">
    <text evidence="2 14">Belongs to the NTE family.</text>
</comment>
<evidence type="ECO:0000256" key="11">
    <source>
        <dbReference type="ARBA" id="ARBA00023098"/>
    </source>
</evidence>
<dbReference type="GO" id="GO:0004622">
    <property type="term" value="F:phosphatidylcholine lysophospholipase activity"/>
    <property type="evidence" value="ECO:0007669"/>
    <property type="project" value="UniProtKB-EC"/>
</dbReference>
<evidence type="ECO:0000256" key="15">
    <source>
        <dbReference type="SAM" id="MobiDB-lite"/>
    </source>
</evidence>
<evidence type="ECO:0000256" key="10">
    <source>
        <dbReference type="ARBA" id="ARBA00022989"/>
    </source>
</evidence>
<feature type="transmembrane region" description="Helical" evidence="14">
    <location>
        <begin position="42"/>
        <end position="69"/>
    </location>
</feature>
<feature type="region of interest" description="Disordered" evidence="15">
    <location>
        <begin position="508"/>
        <end position="670"/>
    </location>
</feature>
<reference evidence="19" key="1">
    <citation type="journal article" date="2023" name="BMC Genomics">
        <title>Chromosome-level genome assemblies of Cutaneotrichosporon spp. (Trichosporonales, Basidiomycota) reveal imbalanced evolution between nucleotide sequences and chromosome synteny.</title>
        <authorList>
            <person name="Kobayashi Y."/>
            <person name="Kayamori A."/>
            <person name="Aoki K."/>
            <person name="Shiwa Y."/>
            <person name="Matsutani M."/>
            <person name="Fujita N."/>
            <person name="Sugita T."/>
            <person name="Iwasaki W."/>
            <person name="Tanaka N."/>
            <person name="Takashima M."/>
        </authorList>
    </citation>
    <scope>NUCLEOTIDE SEQUENCE</scope>
    <source>
        <strain evidence="19">HIS019</strain>
    </source>
</reference>
<dbReference type="PROSITE" id="PS50042">
    <property type="entry name" value="CNMP_BINDING_3"/>
    <property type="match status" value="2"/>
</dbReference>
<dbReference type="InterPro" id="IPR056556">
    <property type="entry name" value="NTE1_P-loop_dom"/>
</dbReference>
<dbReference type="FunFam" id="3.40.1090.10:FF:000007">
    <property type="entry name" value="Lysophospholipase NTE1"/>
    <property type="match status" value="1"/>
</dbReference>
<keyword evidence="9 13" id="KW-0442">Lipid degradation</keyword>
<keyword evidence="8 14" id="KW-0256">Endoplasmic reticulum</keyword>
<feature type="compositionally biased region" description="Basic and acidic residues" evidence="15">
    <location>
        <begin position="306"/>
        <end position="329"/>
    </location>
</feature>